<accession>A0A7N0URT6</accession>
<dbReference type="Proteomes" id="UP000594263">
    <property type="component" value="Unplaced"/>
</dbReference>
<evidence type="ECO:0000313" key="2">
    <source>
        <dbReference type="EnsemblPlants" id="Kaladp0082s0131.1.v1.1.CDS.1"/>
    </source>
</evidence>
<dbReference type="Gramene" id="Kaladp0082s0131.1.v1.1">
    <property type="protein sequence ID" value="Kaladp0082s0131.1.v1.1.CDS.1"/>
    <property type="gene ID" value="Kaladp0082s0131.v1.1"/>
</dbReference>
<feature type="compositionally biased region" description="Basic residues" evidence="1">
    <location>
        <begin position="39"/>
        <end position="51"/>
    </location>
</feature>
<proteinExistence type="predicted"/>
<name>A0A7N0URT6_KALFE</name>
<sequence length="74" mass="8007">MQLARRRRAGPRSHGQPWRPRTGIQTSLATLADREEGRKPRHILARVRSGGRGRAVAGKRGGGQKAIAGCGREA</sequence>
<protein>
    <submittedName>
        <fullName evidence="2">Uncharacterized protein</fullName>
    </submittedName>
</protein>
<dbReference type="EnsemblPlants" id="Kaladp0082s0131.1.v1.1">
    <property type="protein sequence ID" value="Kaladp0082s0131.1.v1.1.CDS.1"/>
    <property type="gene ID" value="Kaladp0082s0131.v1.1"/>
</dbReference>
<keyword evidence="3" id="KW-1185">Reference proteome</keyword>
<feature type="compositionally biased region" description="Basic residues" evidence="1">
    <location>
        <begin position="1"/>
        <end position="11"/>
    </location>
</feature>
<evidence type="ECO:0000313" key="3">
    <source>
        <dbReference type="Proteomes" id="UP000594263"/>
    </source>
</evidence>
<feature type="region of interest" description="Disordered" evidence="1">
    <location>
        <begin position="1"/>
        <end position="74"/>
    </location>
</feature>
<dbReference type="AlphaFoldDB" id="A0A7N0URT6"/>
<evidence type="ECO:0000256" key="1">
    <source>
        <dbReference type="SAM" id="MobiDB-lite"/>
    </source>
</evidence>
<organism evidence="2 3">
    <name type="scientific">Kalanchoe fedtschenkoi</name>
    <name type="common">Lavender scallops</name>
    <name type="synonym">South American air plant</name>
    <dbReference type="NCBI Taxonomy" id="63787"/>
    <lineage>
        <taxon>Eukaryota</taxon>
        <taxon>Viridiplantae</taxon>
        <taxon>Streptophyta</taxon>
        <taxon>Embryophyta</taxon>
        <taxon>Tracheophyta</taxon>
        <taxon>Spermatophyta</taxon>
        <taxon>Magnoliopsida</taxon>
        <taxon>eudicotyledons</taxon>
        <taxon>Gunneridae</taxon>
        <taxon>Pentapetalae</taxon>
        <taxon>Saxifragales</taxon>
        <taxon>Crassulaceae</taxon>
        <taxon>Kalanchoe</taxon>
    </lineage>
</organism>
<reference evidence="2" key="1">
    <citation type="submission" date="2021-01" db="UniProtKB">
        <authorList>
            <consortium name="EnsemblPlants"/>
        </authorList>
    </citation>
    <scope>IDENTIFICATION</scope>
</reference>